<accession>A0A9X1VJG9</accession>
<dbReference type="RefSeq" id="WP_241938005.1">
    <property type="nucleotide sequence ID" value="NZ_JALBGC010000006.1"/>
</dbReference>
<sequence>MRLLFSTRRLLGLVVLAGLLSGHAAQAQASPKDTVRLQLPEAEQRFVANNLLLLAQQYNVTAAQAQVVQALLFNNPTVSLEQNGVFQLLNRDHFRNADPPSEVAVTVQQLVSLGGRRRAAGRLAQQGAANEAFELADLLRNLRYQLRSTFYNVYFKRQSVAVYDREVAYFSRTVGRYQAQFEQGNVALKEVIRLKAFQFKLANEREALLAELDADEADLRVLLHGAGRTVYLPVADSARLRALNLAGYSEAQLADTAAARRADLQAFNARVQLGVQNVRLQRAAAVPDLKVGYVYDKINSYINNYHALTLGAAVPVFNRNQGNIQAAQAQVQASTAQLDQQRLIARTEVRQAWRVAQQIEALYRNSHLETFDRLIDGIATSYYRRTLSIVEFLDFYESYKNTQVQQYALRADRMRAYEQLNLVVGRLLFRAD</sequence>
<dbReference type="PANTHER" id="PTHR30203">
    <property type="entry name" value="OUTER MEMBRANE CATION EFFLUX PROTEIN"/>
    <property type="match status" value="1"/>
</dbReference>
<comment type="similarity">
    <text evidence="1">Belongs to the outer membrane factor (OMF) (TC 1.B.17) family.</text>
</comment>
<feature type="chain" id="PRO_5040927097" evidence="2">
    <location>
        <begin position="28"/>
        <end position="432"/>
    </location>
</feature>
<feature type="signal peptide" evidence="2">
    <location>
        <begin position="1"/>
        <end position="27"/>
    </location>
</feature>
<dbReference type="InterPro" id="IPR003423">
    <property type="entry name" value="OMP_efflux"/>
</dbReference>
<comment type="caution">
    <text evidence="3">The sequence shown here is derived from an EMBL/GenBank/DDBJ whole genome shotgun (WGS) entry which is preliminary data.</text>
</comment>
<dbReference type="EMBL" id="JALBGC010000006">
    <property type="protein sequence ID" value="MCI1189793.1"/>
    <property type="molecule type" value="Genomic_DNA"/>
</dbReference>
<reference evidence="3" key="1">
    <citation type="submission" date="2022-03" db="EMBL/GenBank/DDBJ databases">
        <title>Bacterial whole genome sequence for Hymenobacter sp. DH14.</title>
        <authorList>
            <person name="Le V."/>
        </authorList>
    </citation>
    <scope>NUCLEOTIDE SEQUENCE</scope>
    <source>
        <strain evidence="3">DH14</strain>
    </source>
</reference>
<dbReference type="PANTHER" id="PTHR30203:SF23">
    <property type="entry name" value="OUTER MEMBRANE EFFLUX PROTEIN"/>
    <property type="match status" value="1"/>
</dbReference>
<proteinExistence type="inferred from homology"/>
<evidence type="ECO:0000256" key="1">
    <source>
        <dbReference type="ARBA" id="ARBA00007613"/>
    </source>
</evidence>
<dbReference type="Pfam" id="PF02321">
    <property type="entry name" value="OEP"/>
    <property type="match status" value="1"/>
</dbReference>
<dbReference type="Proteomes" id="UP001139193">
    <property type="component" value="Unassembled WGS sequence"/>
</dbReference>
<keyword evidence="2" id="KW-0732">Signal</keyword>
<dbReference type="InterPro" id="IPR010131">
    <property type="entry name" value="MdtP/NodT-like"/>
</dbReference>
<dbReference type="AlphaFoldDB" id="A0A9X1VJG9"/>
<evidence type="ECO:0000313" key="4">
    <source>
        <dbReference type="Proteomes" id="UP001139193"/>
    </source>
</evidence>
<dbReference type="GO" id="GO:0015562">
    <property type="term" value="F:efflux transmembrane transporter activity"/>
    <property type="evidence" value="ECO:0007669"/>
    <property type="project" value="InterPro"/>
</dbReference>
<dbReference type="Gene3D" id="1.20.1600.10">
    <property type="entry name" value="Outer membrane efflux proteins (OEP)"/>
    <property type="match status" value="1"/>
</dbReference>
<protein>
    <submittedName>
        <fullName evidence="3">TolC family protein</fullName>
    </submittedName>
</protein>
<gene>
    <name evidence="3" type="ORF">MON38_20415</name>
</gene>
<organism evidence="3 4">
    <name type="scientific">Hymenobacter cyanobacteriorum</name>
    <dbReference type="NCBI Taxonomy" id="2926463"/>
    <lineage>
        <taxon>Bacteria</taxon>
        <taxon>Pseudomonadati</taxon>
        <taxon>Bacteroidota</taxon>
        <taxon>Cytophagia</taxon>
        <taxon>Cytophagales</taxon>
        <taxon>Hymenobacteraceae</taxon>
        <taxon>Hymenobacter</taxon>
    </lineage>
</organism>
<dbReference type="SUPFAM" id="SSF56954">
    <property type="entry name" value="Outer membrane efflux proteins (OEP)"/>
    <property type="match status" value="1"/>
</dbReference>
<keyword evidence="4" id="KW-1185">Reference proteome</keyword>
<evidence type="ECO:0000313" key="3">
    <source>
        <dbReference type="EMBL" id="MCI1189793.1"/>
    </source>
</evidence>
<evidence type="ECO:0000256" key="2">
    <source>
        <dbReference type="SAM" id="SignalP"/>
    </source>
</evidence>
<name>A0A9X1VJG9_9BACT</name>